<dbReference type="PANTHER" id="PTHR10910:SF62">
    <property type="entry name" value="AT07585P-RELATED"/>
    <property type="match status" value="1"/>
</dbReference>
<dbReference type="PANTHER" id="PTHR10910">
    <property type="entry name" value="EUKARYOTE SPECIFIC DSRNA BINDING PROTEIN"/>
    <property type="match status" value="1"/>
</dbReference>
<dbReference type="Proteomes" id="UP001190700">
    <property type="component" value="Unassembled WGS sequence"/>
</dbReference>
<dbReference type="PROSITE" id="PS50141">
    <property type="entry name" value="A_DEAMIN_EDITASE"/>
    <property type="match status" value="1"/>
</dbReference>
<sequence length="258" mass="28021">GAGPYFSQLCDKSLPRIPHVKPHFSAVREGQIQALAKGVGCLIAASGIDIKNDDMPPGCCLVKTATAAVASSGGKLVLSCSDKLAKWNVLGLQGKRLTQWTMPVYLTSLVIGRKFSRRVCERALCCRMCGLEAHRERGRKQAALPPLFHIQHPVLMTTSMKFDDGIYTVCAEASKTAEGGADFSEARCLIWGPSMPSTEVINCHSGRLLDQMPSNAATEVLLELAAQLRDLPGGERAVEQYHQAKLMVQAYFMKISCN</sequence>
<dbReference type="GO" id="GO:0008251">
    <property type="term" value="F:tRNA-specific adenosine deaminase activity"/>
    <property type="evidence" value="ECO:0007669"/>
    <property type="project" value="TreeGrafter"/>
</dbReference>
<dbReference type="GO" id="GO:0005737">
    <property type="term" value="C:cytoplasm"/>
    <property type="evidence" value="ECO:0007669"/>
    <property type="project" value="TreeGrafter"/>
</dbReference>
<dbReference type="Pfam" id="PF02137">
    <property type="entry name" value="A_deamin"/>
    <property type="match status" value="1"/>
</dbReference>
<dbReference type="AlphaFoldDB" id="A0AAE0FPY7"/>
<dbReference type="EMBL" id="LGRX02014976">
    <property type="protein sequence ID" value="KAK3263872.1"/>
    <property type="molecule type" value="Genomic_DNA"/>
</dbReference>
<accession>A0AAE0FPY7</accession>
<dbReference type="GO" id="GO:0005730">
    <property type="term" value="C:nucleolus"/>
    <property type="evidence" value="ECO:0007669"/>
    <property type="project" value="TreeGrafter"/>
</dbReference>
<feature type="domain" description="A to I editase" evidence="1">
    <location>
        <begin position="76"/>
        <end position="251"/>
    </location>
</feature>
<evidence type="ECO:0000313" key="2">
    <source>
        <dbReference type="EMBL" id="KAK3263872.1"/>
    </source>
</evidence>
<reference evidence="2 3" key="1">
    <citation type="journal article" date="2015" name="Genome Biol. Evol.">
        <title>Comparative Genomics of a Bacterivorous Green Alga Reveals Evolutionary Causalities and Consequences of Phago-Mixotrophic Mode of Nutrition.</title>
        <authorList>
            <person name="Burns J.A."/>
            <person name="Paasch A."/>
            <person name="Narechania A."/>
            <person name="Kim E."/>
        </authorList>
    </citation>
    <scope>NUCLEOTIDE SEQUENCE [LARGE SCALE GENOMIC DNA]</scope>
    <source>
        <strain evidence="2 3">PLY_AMNH</strain>
    </source>
</reference>
<dbReference type="GO" id="GO:0003726">
    <property type="term" value="F:double-stranded RNA adenosine deaminase activity"/>
    <property type="evidence" value="ECO:0007669"/>
    <property type="project" value="TreeGrafter"/>
</dbReference>
<dbReference type="GO" id="GO:0003725">
    <property type="term" value="F:double-stranded RNA binding"/>
    <property type="evidence" value="ECO:0007669"/>
    <property type="project" value="TreeGrafter"/>
</dbReference>
<keyword evidence="3" id="KW-1185">Reference proteome</keyword>
<proteinExistence type="predicted"/>
<comment type="caution">
    <text evidence="2">The sequence shown here is derived from an EMBL/GenBank/DDBJ whole genome shotgun (WGS) entry which is preliminary data.</text>
</comment>
<gene>
    <name evidence="2" type="ORF">CYMTET_27353</name>
</gene>
<dbReference type="GO" id="GO:0006382">
    <property type="term" value="P:adenosine to inosine editing"/>
    <property type="evidence" value="ECO:0007669"/>
    <property type="project" value="TreeGrafter"/>
</dbReference>
<name>A0AAE0FPY7_9CHLO</name>
<feature type="non-terminal residue" evidence="2">
    <location>
        <position position="1"/>
    </location>
</feature>
<organism evidence="2 3">
    <name type="scientific">Cymbomonas tetramitiformis</name>
    <dbReference type="NCBI Taxonomy" id="36881"/>
    <lineage>
        <taxon>Eukaryota</taxon>
        <taxon>Viridiplantae</taxon>
        <taxon>Chlorophyta</taxon>
        <taxon>Pyramimonadophyceae</taxon>
        <taxon>Pyramimonadales</taxon>
        <taxon>Pyramimonadaceae</taxon>
        <taxon>Cymbomonas</taxon>
    </lineage>
</organism>
<protein>
    <recommendedName>
        <fullName evidence="1">A to I editase domain-containing protein</fullName>
    </recommendedName>
</protein>
<dbReference type="GO" id="GO:0006396">
    <property type="term" value="P:RNA processing"/>
    <property type="evidence" value="ECO:0007669"/>
    <property type="project" value="InterPro"/>
</dbReference>
<evidence type="ECO:0000313" key="3">
    <source>
        <dbReference type="Proteomes" id="UP001190700"/>
    </source>
</evidence>
<evidence type="ECO:0000259" key="1">
    <source>
        <dbReference type="PROSITE" id="PS50141"/>
    </source>
</evidence>
<dbReference type="InterPro" id="IPR002466">
    <property type="entry name" value="A_deamin"/>
</dbReference>